<organism evidence="3 4">
    <name type="scientific">Streptomyces pathocidini</name>
    <dbReference type="NCBI Taxonomy" id="1650571"/>
    <lineage>
        <taxon>Bacteria</taxon>
        <taxon>Bacillati</taxon>
        <taxon>Actinomycetota</taxon>
        <taxon>Actinomycetes</taxon>
        <taxon>Kitasatosporales</taxon>
        <taxon>Streptomycetaceae</taxon>
        <taxon>Streptomyces</taxon>
    </lineage>
</organism>
<name>A0ABW7UJQ4_9ACTN</name>
<keyword evidence="3" id="KW-0418">Kinase</keyword>
<dbReference type="Proteomes" id="UP001611548">
    <property type="component" value="Unassembled WGS sequence"/>
</dbReference>
<dbReference type="RefSeq" id="WP_240483461.1">
    <property type="nucleotide sequence ID" value="NZ_JBIRWE010000001.1"/>
</dbReference>
<evidence type="ECO:0000256" key="2">
    <source>
        <dbReference type="SAM" id="Phobius"/>
    </source>
</evidence>
<sequence length="210" mass="22424">MTMADRTTTALPHQTAPASGDGGTGGGVGTTAAAPPPGPSTRRRILTLLIVVLLIGIPAGYLAISADQSRDSGKEKEDKAAAAGLTDGWPSKVTRRIYDVPIPHSSHDIAYFETNSWKVSRLYVQFTTSEEGLDRFLGKIGTSRAQLDQGRVTVTPKEAATVGWKIGSGPDGDWAGMVNTFPKPQPVQHITVDFEHKHHPKVYLVSTVTP</sequence>
<feature type="compositionally biased region" description="Polar residues" evidence="1">
    <location>
        <begin position="1"/>
        <end position="12"/>
    </location>
</feature>
<feature type="region of interest" description="Disordered" evidence="1">
    <location>
        <begin position="1"/>
        <end position="39"/>
    </location>
</feature>
<keyword evidence="3" id="KW-0808">Transferase</keyword>
<comment type="caution">
    <text evidence="3">The sequence shown here is derived from an EMBL/GenBank/DDBJ whole genome shotgun (WGS) entry which is preliminary data.</text>
</comment>
<protein>
    <submittedName>
        <fullName evidence="3">Sugar kinase</fullName>
    </submittedName>
</protein>
<evidence type="ECO:0000313" key="4">
    <source>
        <dbReference type="Proteomes" id="UP001611548"/>
    </source>
</evidence>
<gene>
    <name evidence="3" type="ORF">ACH429_01940</name>
</gene>
<keyword evidence="4" id="KW-1185">Reference proteome</keyword>
<accession>A0ABW7UJQ4</accession>
<evidence type="ECO:0000313" key="3">
    <source>
        <dbReference type="EMBL" id="MFI1962904.1"/>
    </source>
</evidence>
<keyword evidence="2" id="KW-0472">Membrane</keyword>
<evidence type="ECO:0000256" key="1">
    <source>
        <dbReference type="SAM" id="MobiDB-lite"/>
    </source>
</evidence>
<dbReference type="GO" id="GO:0016301">
    <property type="term" value="F:kinase activity"/>
    <property type="evidence" value="ECO:0007669"/>
    <property type="project" value="UniProtKB-KW"/>
</dbReference>
<keyword evidence="2" id="KW-0812">Transmembrane</keyword>
<dbReference type="EMBL" id="JBIRWE010000001">
    <property type="protein sequence ID" value="MFI1962904.1"/>
    <property type="molecule type" value="Genomic_DNA"/>
</dbReference>
<feature type="compositionally biased region" description="Gly residues" evidence="1">
    <location>
        <begin position="20"/>
        <end position="29"/>
    </location>
</feature>
<feature type="transmembrane region" description="Helical" evidence="2">
    <location>
        <begin position="45"/>
        <end position="64"/>
    </location>
</feature>
<reference evidence="3 4" key="1">
    <citation type="submission" date="2024-10" db="EMBL/GenBank/DDBJ databases">
        <title>The Natural Products Discovery Center: Release of the First 8490 Sequenced Strains for Exploring Actinobacteria Biosynthetic Diversity.</title>
        <authorList>
            <person name="Kalkreuter E."/>
            <person name="Kautsar S.A."/>
            <person name="Yang D."/>
            <person name="Bader C.D."/>
            <person name="Teijaro C.N."/>
            <person name="Fluegel L."/>
            <person name="Davis C.M."/>
            <person name="Simpson J.R."/>
            <person name="Lauterbach L."/>
            <person name="Steele A.D."/>
            <person name="Gui C."/>
            <person name="Meng S."/>
            <person name="Li G."/>
            <person name="Viehrig K."/>
            <person name="Ye F."/>
            <person name="Su P."/>
            <person name="Kiefer A.F."/>
            <person name="Nichols A."/>
            <person name="Cepeda A.J."/>
            <person name="Yan W."/>
            <person name="Fan B."/>
            <person name="Jiang Y."/>
            <person name="Adhikari A."/>
            <person name="Zheng C.-J."/>
            <person name="Schuster L."/>
            <person name="Cowan T.M."/>
            <person name="Smanski M.J."/>
            <person name="Chevrette M.G."/>
            <person name="De Carvalho L.P.S."/>
            <person name="Shen B."/>
        </authorList>
    </citation>
    <scope>NUCLEOTIDE SEQUENCE [LARGE SCALE GENOMIC DNA]</scope>
    <source>
        <strain evidence="3 4">NPDC020327</strain>
    </source>
</reference>
<keyword evidence="2" id="KW-1133">Transmembrane helix</keyword>
<proteinExistence type="predicted"/>